<reference evidence="1 2" key="1">
    <citation type="journal article" date="2019" name="Sci. Rep.">
        <title>Orb-weaving spider Araneus ventricosus genome elucidates the spidroin gene catalogue.</title>
        <authorList>
            <person name="Kono N."/>
            <person name="Nakamura H."/>
            <person name="Ohtoshi R."/>
            <person name="Moran D.A.P."/>
            <person name="Shinohara A."/>
            <person name="Yoshida Y."/>
            <person name="Fujiwara M."/>
            <person name="Mori M."/>
            <person name="Tomita M."/>
            <person name="Arakawa K."/>
        </authorList>
    </citation>
    <scope>NUCLEOTIDE SEQUENCE [LARGE SCALE GENOMIC DNA]</scope>
</reference>
<evidence type="ECO:0000313" key="2">
    <source>
        <dbReference type="Proteomes" id="UP000499080"/>
    </source>
</evidence>
<gene>
    <name evidence="1" type="ORF">AVEN_150808_1</name>
</gene>
<accession>A0A4Y2VMM4</accession>
<proteinExistence type="predicted"/>
<evidence type="ECO:0000313" key="1">
    <source>
        <dbReference type="EMBL" id="GBO26419.1"/>
    </source>
</evidence>
<comment type="caution">
    <text evidence="1">The sequence shown here is derived from an EMBL/GenBank/DDBJ whole genome shotgun (WGS) entry which is preliminary data.</text>
</comment>
<keyword evidence="2" id="KW-1185">Reference proteome</keyword>
<dbReference type="Proteomes" id="UP000499080">
    <property type="component" value="Unassembled WGS sequence"/>
</dbReference>
<sequence>MNIGKSKTSKFLKGSALTHYINYCLNICNFEDLCSVLTEKFLQPIVVNFADFSQHYLKKNDDLVKYFHEKLNCGRQLDLSPQLILEGLTDGLPTQFKHLMIVQPPNTPTEWLTLATKLFKIQESSEQNAVVNNEQTMVTRPNFNPRQPTFVPRSQNSFFRPKLQNFSRSRSNNFDYPHSNTSMNQGFRPNHNTHFQNRLPSSPCRICTRQSIPNAYHWTQLCPLRQPQFTCDLPITNNSVSQCTRHSVISSQVTNGSENTANE</sequence>
<dbReference type="AlphaFoldDB" id="A0A4Y2VMM4"/>
<protein>
    <submittedName>
        <fullName evidence="1">Uncharacterized protein</fullName>
    </submittedName>
</protein>
<organism evidence="1 2">
    <name type="scientific">Araneus ventricosus</name>
    <name type="common">Orbweaver spider</name>
    <name type="synonym">Epeira ventricosa</name>
    <dbReference type="NCBI Taxonomy" id="182803"/>
    <lineage>
        <taxon>Eukaryota</taxon>
        <taxon>Metazoa</taxon>
        <taxon>Ecdysozoa</taxon>
        <taxon>Arthropoda</taxon>
        <taxon>Chelicerata</taxon>
        <taxon>Arachnida</taxon>
        <taxon>Araneae</taxon>
        <taxon>Araneomorphae</taxon>
        <taxon>Entelegynae</taxon>
        <taxon>Araneoidea</taxon>
        <taxon>Araneidae</taxon>
        <taxon>Araneus</taxon>
    </lineage>
</organism>
<dbReference type="EMBL" id="BGPR01049427">
    <property type="protein sequence ID" value="GBO26419.1"/>
    <property type="molecule type" value="Genomic_DNA"/>
</dbReference>
<name>A0A4Y2VMM4_ARAVE</name>